<feature type="compositionally biased region" description="Basic and acidic residues" evidence="1">
    <location>
        <begin position="1"/>
        <end position="24"/>
    </location>
</feature>
<proteinExistence type="predicted"/>
<dbReference type="GeneID" id="90167634"/>
<dbReference type="RefSeq" id="WP_006065665.1">
    <property type="nucleotide sequence ID" value="NZ_CP031305.1"/>
</dbReference>
<dbReference type="KEGG" id="nbg:DV706_13885"/>
<evidence type="ECO:0000256" key="1">
    <source>
        <dbReference type="SAM" id="MobiDB-lite"/>
    </source>
</evidence>
<dbReference type="AlphaFoldDB" id="A0A4D6HQV3"/>
<dbReference type="InterPro" id="IPR058452">
    <property type="entry name" value="DUF8139"/>
</dbReference>
<gene>
    <name evidence="3" type="ORF">DV706_13885</name>
</gene>
<dbReference type="Pfam" id="PF26460">
    <property type="entry name" value="DUF8139"/>
    <property type="match status" value="1"/>
</dbReference>
<evidence type="ECO:0000259" key="2">
    <source>
        <dbReference type="Pfam" id="PF26460"/>
    </source>
</evidence>
<dbReference type="Proteomes" id="UP000296822">
    <property type="component" value="Chromosome"/>
</dbReference>
<feature type="domain" description="DUF8139" evidence="2">
    <location>
        <begin position="1"/>
        <end position="74"/>
    </location>
</feature>
<evidence type="ECO:0000313" key="3">
    <source>
        <dbReference type="EMBL" id="QCC55462.1"/>
    </source>
</evidence>
<organism evidence="3 4">
    <name type="scientific">Natronorubrum bangense</name>
    <dbReference type="NCBI Taxonomy" id="61858"/>
    <lineage>
        <taxon>Archaea</taxon>
        <taxon>Methanobacteriati</taxon>
        <taxon>Methanobacteriota</taxon>
        <taxon>Stenosarchaea group</taxon>
        <taxon>Halobacteria</taxon>
        <taxon>Halobacteriales</taxon>
        <taxon>Natrialbaceae</taxon>
        <taxon>Natronorubrum</taxon>
    </lineage>
</organism>
<feature type="region of interest" description="Disordered" evidence="1">
    <location>
        <begin position="1"/>
        <end position="26"/>
    </location>
</feature>
<reference evidence="3 4" key="1">
    <citation type="journal article" date="2019" name="Nat. Commun.">
        <title>A new type of DNA phosphorothioation-based antiviral system in archaea.</title>
        <authorList>
            <person name="Xiong L."/>
            <person name="Liu S."/>
            <person name="Chen S."/>
            <person name="Xiao Y."/>
            <person name="Zhu B."/>
            <person name="Gao Y."/>
            <person name="Zhang Y."/>
            <person name="Chen B."/>
            <person name="Luo J."/>
            <person name="Deng Z."/>
            <person name="Chen X."/>
            <person name="Wang L."/>
            <person name="Chen S."/>
        </authorList>
    </citation>
    <scope>NUCLEOTIDE SEQUENCE [LARGE SCALE GENOMIC DNA]</scope>
    <source>
        <strain evidence="3 4">JCM 10635</strain>
    </source>
</reference>
<accession>A0A4D6HQV3</accession>
<sequence length="75" mass="8716">MPRFTEGDRVRVDIPNEADPDHDRYHGRHGTVVEILEDDAAEETGREQDAFLFRIEFDSGDTMDFRGRDLRPPLD</sequence>
<dbReference type="EMBL" id="CP031305">
    <property type="protein sequence ID" value="QCC55462.1"/>
    <property type="molecule type" value="Genomic_DNA"/>
</dbReference>
<name>A0A4D6HQV3_9EURY</name>
<evidence type="ECO:0000313" key="4">
    <source>
        <dbReference type="Proteomes" id="UP000296822"/>
    </source>
</evidence>
<protein>
    <recommendedName>
        <fullName evidence="2">DUF8139 domain-containing protein</fullName>
    </recommendedName>
</protein>